<comment type="pathway">
    <text evidence="1">Protein modification; protein ubiquitination.</text>
</comment>
<dbReference type="InterPro" id="IPR045886">
    <property type="entry name" value="ThiF/MoeB/HesA"/>
</dbReference>
<dbReference type="Proteomes" id="UP000039865">
    <property type="component" value="Unassembled WGS sequence"/>
</dbReference>
<evidence type="ECO:0000313" key="11">
    <source>
        <dbReference type="Proteomes" id="UP000039865"/>
    </source>
</evidence>
<dbReference type="InterPro" id="IPR000594">
    <property type="entry name" value="ThiF_NAD_FAD-bd"/>
</dbReference>
<dbReference type="GO" id="GO:0004839">
    <property type="term" value="F:ubiquitin activating enzyme activity"/>
    <property type="evidence" value="ECO:0007669"/>
    <property type="project" value="TreeGrafter"/>
</dbReference>
<evidence type="ECO:0000259" key="9">
    <source>
        <dbReference type="SMART" id="SM00985"/>
    </source>
</evidence>
<dbReference type="Pfam" id="PF10585">
    <property type="entry name" value="UBA_E1_SCCH"/>
    <property type="match status" value="1"/>
</dbReference>
<keyword evidence="11" id="KW-1185">Reference proteome</keyword>
<keyword evidence="3" id="KW-0436">Ligase</keyword>
<dbReference type="InterPro" id="IPR042063">
    <property type="entry name" value="Ubi_acti_E1_SCCH"/>
</dbReference>
<evidence type="ECO:0000256" key="6">
    <source>
        <dbReference type="ARBA" id="ARBA00022840"/>
    </source>
</evidence>
<dbReference type="Pfam" id="PF09358">
    <property type="entry name" value="E1_UFD"/>
    <property type="match status" value="1"/>
</dbReference>
<keyword evidence="5" id="KW-0833">Ubl conjugation pathway</keyword>
<dbReference type="Pfam" id="PF00899">
    <property type="entry name" value="ThiF"/>
    <property type="match status" value="1"/>
</dbReference>
<dbReference type="SMART" id="SM00985">
    <property type="entry name" value="UBA_e1_C"/>
    <property type="match status" value="1"/>
</dbReference>
<dbReference type="InParanoid" id="A0A078A8T6"/>
<dbReference type="EMBL" id="CCKQ01007275">
    <property type="protein sequence ID" value="CDW78639.1"/>
    <property type="molecule type" value="Genomic_DNA"/>
</dbReference>
<evidence type="ECO:0000256" key="5">
    <source>
        <dbReference type="ARBA" id="ARBA00022786"/>
    </source>
</evidence>
<dbReference type="OMA" id="YKVILDH"/>
<reference evidence="10 11" key="1">
    <citation type="submission" date="2014-06" db="EMBL/GenBank/DDBJ databases">
        <authorList>
            <person name="Swart Estienne"/>
        </authorList>
    </citation>
    <scope>NUCLEOTIDE SEQUENCE [LARGE SCALE GENOMIC DNA]</scope>
    <source>
        <strain evidence="10 11">130c</strain>
    </source>
</reference>
<feature type="active site" description="Glycyl thioester intermediate" evidence="7">
    <location>
        <position position="160"/>
    </location>
</feature>
<dbReference type="UniPathway" id="UPA00143"/>
<dbReference type="GO" id="GO:0005524">
    <property type="term" value="F:ATP binding"/>
    <property type="evidence" value="ECO:0007669"/>
    <property type="project" value="UniProtKB-KW"/>
</dbReference>
<proteinExistence type="inferred from homology"/>
<dbReference type="GO" id="GO:0005634">
    <property type="term" value="C:nucleus"/>
    <property type="evidence" value="ECO:0007669"/>
    <property type="project" value="TreeGrafter"/>
</dbReference>
<evidence type="ECO:0000256" key="4">
    <source>
        <dbReference type="ARBA" id="ARBA00022741"/>
    </source>
</evidence>
<feature type="region of interest" description="Disordered" evidence="8">
    <location>
        <begin position="334"/>
        <end position="355"/>
    </location>
</feature>
<dbReference type="SUPFAM" id="SSF69572">
    <property type="entry name" value="Activating enzymes of the ubiquitin-like proteins"/>
    <property type="match status" value="1"/>
</dbReference>
<dbReference type="InterPro" id="IPR000011">
    <property type="entry name" value="UBQ/SUMO-activ_enz_E1-like"/>
</dbReference>
<sequence>MVGAGALGCEYIKAFALMGVGCSEEGKVACTDNDNIEVSNLNRQFLFRKNNVGDSKSRVACEIAHNINSNLNVKDYQTRVGVDTETVFNDAFWESLDFVVNAVDNIHARLYVDQRCVWYAKPLLESGTLGTKANSQMVIPHKTQCYGDSQDPPEEAIPMCTLRNFPNQIEHCIEWGRDLFNKIFHEPPNDAASYIDKPEAFLHQLKKNNNSTGVKQAFEEIKKIIDLKKSANFQQCIELARNHFESLFHHEIANLLHMFPEDYKDKEGQPFWSGPKRAPSPIPFNPDDELHVHFVTACANLIAHTLGIPQNRDSSLIAREANLAKVPEFQPRSIKVELPGEESKSNSEPEGNTEDEEVLAGLLSQLNVEDIGVSSKDFFAAEFEKDDDSNYHIDFIHAAANLRARNYKIHECTQQKTKMIAGKIIPAIATTTAMITGCVSAEIYKFVQGFPELEVYKNGFINLALPLFLFSEPIEANKAKSKDYDVIEMSAVKAIPEGFTIYDKVIVNGPLTFEQFFEEMKSRFNIEVTLVYSGDQPLYDTYSVGNKHAVRKSRNIEDVYRELSSEPIIEGRNYLAIGLGGNCIGEDACFNMPIIKYFF</sequence>
<evidence type="ECO:0000256" key="3">
    <source>
        <dbReference type="ARBA" id="ARBA00022598"/>
    </source>
</evidence>
<keyword evidence="6" id="KW-0067">ATP-binding</keyword>
<comment type="similarity">
    <text evidence="2">Belongs to the ubiquitin-activating E1 family.</text>
</comment>
<accession>A0A078A8T6</accession>
<dbReference type="FunFam" id="1.10.10.2660:FF:000005">
    <property type="entry name" value="Ubiquitin-activating enzyme E1, putative"/>
    <property type="match status" value="1"/>
</dbReference>
<evidence type="ECO:0000256" key="1">
    <source>
        <dbReference type="ARBA" id="ARBA00004906"/>
    </source>
</evidence>
<dbReference type="GO" id="GO:0005737">
    <property type="term" value="C:cytoplasm"/>
    <property type="evidence" value="ECO:0007669"/>
    <property type="project" value="TreeGrafter"/>
</dbReference>
<dbReference type="GO" id="GO:0006511">
    <property type="term" value="P:ubiquitin-dependent protein catabolic process"/>
    <property type="evidence" value="ECO:0007669"/>
    <property type="project" value="TreeGrafter"/>
</dbReference>
<protein>
    <submittedName>
        <fullName evidence="10">Ubiquitin-activating enzyme e1 family protein</fullName>
    </submittedName>
</protein>
<dbReference type="Gene3D" id="3.10.290.60">
    <property type="entry name" value="Ubiquitin-activating enzyme E1, UFD domain"/>
    <property type="match status" value="1"/>
</dbReference>
<dbReference type="Gene3D" id="3.40.50.720">
    <property type="entry name" value="NAD(P)-binding Rossmann-like Domain"/>
    <property type="match status" value="1"/>
</dbReference>
<evidence type="ECO:0000313" key="10">
    <source>
        <dbReference type="EMBL" id="CDW78639.1"/>
    </source>
</evidence>
<dbReference type="InterPro" id="IPR018965">
    <property type="entry name" value="Ub-activating_enz_E1_C"/>
</dbReference>
<name>A0A078A8T6_STYLE</name>
<evidence type="ECO:0000256" key="7">
    <source>
        <dbReference type="PROSITE-ProRule" id="PRU10132"/>
    </source>
</evidence>
<feature type="domain" description="Ubiquitin-activating enzyme E1 C-terminal" evidence="9">
    <location>
        <begin position="456"/>
        <end position="595"/>
    </location>
</feature>
<evidence type="ECO:0000256" key="8">
    <source>
        <dbReference type="SAM" id="MobiDB-lite"/>
    </source>
</evidence>
<evidence type="ECO:0000256" key="2">
    <source>
        <dbReference type="ARBA" id="ARBA00005673"/>
    </source>
</evidence>
<dbReference type="InterPro" id="IPR019572">
    <property type="entry name" value="UBA_E1_SCCH"/>
</dbReference>
<dbReference type="InterPro" id="IPR038252">
    <property type="entry name" value="UBA_E1_C_sf"/>
</dbReference>
<dbReference type="PANTHER" id="PTHR10953">
    <property type="entry name" value="UBIQUITIN-ACTIVATING ENZYME E1"/>
    <property type="match status" value="1"/>
</dbReference>
<organism evidence="10 11">
    <name type="scientific">Stylonychia lemnae</name>
    <name type="common">Ciliate</name>
    <dbReference type="NCBI Taxonomy" id="5949"/>
    <lineage>
        <taxon>Eukaryota</taxon>
        <taxon>Sar</taxon>
        <taxon>Alveolata</taxon>
        <taxon>Ciliophora</taxon>
        <taxon>Intramacronucleata</taxon>
        <taxon>Spirotrichea</taxon>
        <taxon>Stichotrichia</taxon>
        <taxon>Sporadotrichida</taxon>
        <taxon>Oxytrichidae</taxon>
        <taxon>Stylonychinae</taxon>
        <taxon>Stylonychia</taxon>
    </lineage>
</organism>
<dbReference type="FunCoup" id="A0A078A8T6">
    <property type="interactions" value="402"/>
</dbReference>
<dbReference type="InterPro" id="IPR033127">
    <property type="entry name" value="UBQ-activ_enz_E1_Cys_AS"/>
</dbReference>
<dbReference type="InterPro" id="IPR035985">
    <property type="entry name" value="Ubiquitin-activating_enz"/>
</dbReference>
<dbReference type="PRINTS" id="PR01849">
    <property type="entry name" value="UBIQUITINACT"/>
</dbReference>
<dbReference type="GO" id="GO:0006974">
    <property type="term" value="P:DNA damage response"/>
    <property type="evidence" value="ECO:0007669"/>
    <property type="project" value="TreeGrafter"/>
</dbReference>
<dbReference type="Gene3D" id="1.10.10.2660">
    <property type="entry name" value="Ubiquitin-activating enzyme E1, SCCH domain"/>
    <property type="match status" value="1"/>
</dbReference>
<dbReference type="PANTHER" id="PTHR10953:SF4">
    <property type="entry name" value="UBIQUITIN-ACTIVATING ENZYME E1 C-TERMINAL DOMAIN-CONTAINING PROTEIN"/>
    <property type="match status" value="1"/>
</dbReference>
<keyword evidence="4" id="KW-0547">Nucleotide-binding</keyword>
<dbReference type="OrthoDB" id="10252231at2759"/>
<dbReference type="PROSITE" id="PS00865">
    <property type="entry name" value="UBIQUITIN_ACTIVAT_2"/>
    <property type="match status" value="1"/>
</dbReference>
<dbReference type="AlphaFoldDB" id="A0A078A8T6"/>
<gene>
    <name evidence="10" type="primary">Contig17342.g18459</name>
    <name evidence="10" type="ORF">STYLEM_7620</name>
</gene>